<name>A0A9P6Y332_RHIOR</name>
<evidence type="ECO:0000313" key="2">
    <source>
        <dbReference type="Proteomes" id="UP000717996"/>
    </source>
</evidence>
<dbReference type="OrthoDB" id="2506357at2759"/>
<dbReference type="PANTHER" id="PTHR33977:SF1">
    <property type="entry name" value="ZINC ION BINDING PROTEIN"/>
    <property type="match status" value="1"/>
</dbReference>
<gene>
    <name evidence="1" type="ORF">G6F51_009826</name>
</gene>
<reference evidence="1" key="1">
    <citation type="journal article" date="2020" name="Microb. Genom.">
        <title>Genetic diversity of clinical and environmental Mucorales isolates obtained from an investigation of mucormycosis cases among solid organ transplant recipients.</title>
        <authorList>
            <person name="Nguyen M.H."/>
            <person name="Kaul D."/>
            <person name="Muto C."/>
            <person name="Cheng S.J."/>
            <person name="Richter R.A."/>
            <person name="Bruno V.M."/>
            <person name="Liu G."/>
            <person name="Beyhan S."/>
            <person name="Sundermann A.J."/>
            <person name="Mounaud S."/>
            <person name="Pasculle A.W."/>
            <person name="Nierman W.C."/>
            <person name="Driscoll E."/>
            <person name="Cumbie R."/>
            <person name="Clancy C.J."/>
            <person name="Dupont C.L."/>
        </authorList>
    </citation>
    <scope>NUCLEOTIDE SEQUENCE</scope>
    <source>
        <strain evidence="1">GL16</strain>
    </source>
</reference>
<evidence type="ECO:0000313" key="1">
    <source>
        <dbReference type="EMBL" id="KAG1538343.1"/>
    </source>
</evidence>
<proteinExistence type="predicted"/>
<protein>
    <recommendedName>
        <fullName evidence="3">MULE transposase domain-containing protein</fullName>
    </recommendedName>
</protein>
<organism evidence="1 2">
    <name type="scientific">Rhizopus oryzae</name>
    <name type="common">Mucormycosis agent</name>
    <name type="synonym">Rhizopus arrhizus var. delemar</name>
    <dbReference type="NCBI Taxonomy" id="64495"/>
    <lineage>
        <taxon>Eukaryota</taxon>
        <taxon>Fungi</taxon>
        <taxon>Fungi incertae sedis</taxon>
        <taxon>Mucoromycota</taxon>
        <taxon>Mucoromycotina</taxon>
        <taxon>Mucoromycetes</taxon>
        <taxon>Mucorales</taxon>
        <taxon>Mucorineae</taxon>
        <taxon>Rhizopodaceae</taxon>
        <taxon>Rhizopus</taxon>
    </lineage>
</organism>
<dbReference type="EMBL" id="JAANIT010001884">
    <property type="protein sequence ID" value="KAG1538343.1"/>
    <property type="molecule type" value="Genomic_DNA"/>
</dbReference>
<dbReference type="Proteomes" id="UP000717996">
    <property type="component" value="Unassembled WGS sequence"/>
</dbReference>
<sequence>MNTNDITNITDDLNSRCSLSYAEGEVNLRFESEELFADWFKNVAKSIKIGCTAKLLKYIMTDESIRVSYQWQHIVYDPANIQEMIKARLPVEVREWITKHVDRDLDWKQIKDLLRLDESRLDQNNTRFGTMPAALFVKYKDVKNLIDARIAYLTRNHSNDKESIKLWVDTLKQEGFFSLIRFHENGPFLLSWVSFWQKKVSPKAEEWCIDSTHKTCKSLNNPAENSYLFTAVVGSPITSKSVPVCFFITDHEVLSTSEQWLTSLKSTFTLKLKKIIIDCSLTEVGAIRSVFGDAVQVLLCHWYIKRAWETHIKKDIEVNKATEQSENVRSAVRTSLNSMMYAKSCEEFDLSVSLFNLKYKENISFVDYFNKLWVPKKQRWSQAWPHIESYHNQIKSFYLGRSRNLGVDHKLYLLTKGIVDYRQDSIRTYYGFHDAKLAAFEEEKRAKAYEINFDIACSMMEKIAEDPLSDDLPDVEDNCDIDEAENLRLAEYFENIQKYHNSFNSIYQQKMSKI</sequence>
<evidence type="ECO:0008006" key="3">
    <source>
        <dbReference type="Google" id="ProtNLM"/>
    </source>
</evidence>
<dbReference type="PANTHER" id="PTHR33977">
    <property type="entry name" value="ZINC ION BINDING PROTEIN"/>
    <property type="match status" value="1"/>
</dbReference>
<accession>A0A9P6Y332</accession>
<dbReference type="AlphaFoldDB" id="A0A9P6Y332"/>
<comment type="caution">
    <text evidence="1">The sequence shown here is derived from an EMBL/GenBank/DDBJ whole genome shotgun (WGS) entry which is preliminary data.</text>
</comment>